<dbReference type="EMBL" id="JACVVK020000278">
    <property type="protein sequence ID" value="KAK7480602.1"/>
    <property type="molecule type" value="Genomic_DNA"/>
</dbReference>
<dbReference type="Proteomes" id="UP001519460">
    <property type="component" value="Unassembled WGS sequence"/>
</dbReference>
<name>A0ABD0K166_9CAEN</name>
<gene>
    <name evidence="1" type="ORF">BaRGS_00028178</name>
</gene>
<sequence length="94" mass="11199">MSSHFLYKVAFLQRRQKAQEMYHYRTVPARQKEQIKTDDQVLLFSRHKLPPHLSELLDLAPLVSHRDDPSTQGLCRFDSCRYPAEWRKPVEGFQ</sequence>
<keyword evidence="2" id="KW-1185">Reference proteome</keyword>
<protein>
    <submittedName>
        <fullName evidence="1">Uncharacterized protein</fullName>
    </submittedName>
</protein>
<organism evidence="1 2">
    <name type="scientific">Batillaria attramentaria</name>
    <dbReference type="NCBI Taxonomy" id="370345"/>
    <lineage>
        <taxon>Eukaryota</taxon>
        <taxon>Metazoa</taxon>
        <taxon>Spiralia</taxon>
        <taxon>Lophotrochozoa</taxon>
        <taxon>Mollusca</taxon>
        <taxon>Gastropoda</taxon>
        <taxon>Caenogastropoda</taxon>
        <taxon>Sorbeoconcha</taxon>
        <taxon>Cerithioidea</taxon>
        <taxon>Batillariidae</taxon>
        <taxon>Batillaria</taxon>
    </lineage>
</organism>
<proteinExistence type="predicted"/>
<reference evidence="1 2" key="1">
    <citation type="journal article" date="2023" name="Sci. Data">
        <title>Genome assembly of the Korean intertidal mud-creeper Batillaria attramentaria.</title>
        <authorList>
            <person name="Patra A.K."/>
            <person name="Ho P.T."/>
            <person name="Jun S."/>
            <person name="Lee S.J."/>
            <person name="Kim Y."/>
            <person name="Won Y.J."/>
        </authorList>
    </citation>
    <scope>NUCLEOTIDE SEQUENCE [LARGE SCALE GENOMIC DNA]</scope>
    <source>
        <strain evidence="1">Wonlab-2016</strain>
    </source>
</reference>
<evidence type="ECO:0000313" key="2">
    <source>
        <dbReference type="Proteomes" id="UP001519460"/>
    </source>
</evidence>
<accession>A0ABD0K166</accession>
<comment type="caution">
    <text evidence="1">The sequence shown here is derived from an EMBL/GenBank/DDBJ whole genome shotgun (WGS) entry which is preliminary data.</text>
</comment>
<dbReference type="AlphaFoldDB" id="A0ABD0K166"/>
<evidence type="ECO:0000313" key="1">
    <source>
        <dbReference type="EMBL" id="KAK7480602.1"/>
    </source>
</evidence>